<evidence type="ECO:0000256" key="4">
    <source>
        <dbReference type="ARBA" id="ARBA00023136"/>
    </source>
</evidence>
<dbReference type="RefSeq" id="XP_042563111.1">
    <property type="nucleotide sequence ID" value="XM_042707177.1"/>
</dbReference>
<accession>A0A8M1KGB2</accession>
<dbReference type="AlphaFoldDB" id="A0A8M1KGB2"/>
<evidence type="ECO:0000256" key="2">
    <source>
        <dbReference type="ARBA" id="ARBA00022553"/>
    </source>
</evidence>
<keyword evidence="2" id="KW-0597">Phosphoprotein</keyword>
<dbReference type="InterPro" id="IPR018159">
    <property type="entry name" value="Spectrin/alpha-actinin"/>
</dbReference>
<evidence type="ECO:0000256" key="5">
    <source>
        <dbReference type="ARBA" id="ARBA00023242"/>
    </source>
</evidence>
<comment type="subcellular location">
    <subcellularLocation>
        <location evidence="1">Nucleus membrane</location>
    </subcellularLocation>
</comment>
<dbReference type="PANTHER" id="PTHR14514">
    <property type="entry name" value="PKA ANCHORING PROTEIN"/>
    <property type="match status" value="1"/>
</dbReference>
<sequence>LEQQKAGLRGELDQWMLHKRACEEVGGFLMEGRYSLSRLRLLTGSLGAVQTQVESLEALQGELEAPEGSLTLTLAKLTSTTQLLLRTCHPCVSDTLTHTLTDITLRWNGLLEQVCDQCRSSKALRLQWRRYQELHTHTHSAVRRHEEEARRLLTSASERDVTGEEVAVWIQNCCDLLAVQESVQASLQEFEGVAEQLRKQVDPCAMATFHSDHLSLTQRLATVEHALCRQQSVLQCWTQESEGFVEQLDSLTQLCEEAEQVLRDLDLAGPPEPTAIQDRMGKLKTLMLNLSSWSPDVERLNDLGYRLPLSDHQRKHLQGLNRTWNTLSAHTIERYSKLQATHLQRLSFLEKCEAWLDFLSCSEERLAVEISGNHHSLLQQQKDHKLFQAEMFSRQQILYSITSDGHRLLNQKDSEDFGLKVALLSHQWQGVVRGAQQRQGVIDSLLRQWEHYRHLLAKLLRWLDEAALHPHTGQQGAPVALQQARRTLDHIQLKERLLQRQQSSYILVVEAGRTLLLSVDSRAEASLQAELSDVQERWRNAILRLDERKKDLHTLLKVRNVCVCVCVCVCV</sequence>
<dbReference type="OrthoDB" id="8942860at2759"/>
<keyword evidence="6" id="KW-1185">Reference proteome</keyword>
<evidence type="ECO:0000313" key="7">
    <source>
        <dbReference type="RefSeq" id="XP_042563111.1"/>
    </source>
</evidence>
<dbReference type="KEGG" id="char:122132442"/>
<proteinExistence type="predicted"/>
<gene>
    <name evidence="7" type="primary">LOC122132442</name>
</gene>
<dbReference type="GO" id="GO:0031965">
    <property type="term" value="C:nuclear membrane"/>
    <property type="evidence" value="ECO:0007669"/>
    <property type="project" value="UniProtKB-SubCell"/>
</dbReference>
<dbReference type="Pfam" id="PF00435">
    <property type="entry name" value="Spectrin"/>
    <property type="match status" value="1"/>
</dbReference>
<dbReference type="CDD" id="cd00176">
    <property type="entry name" value="SPEC"/>
    <property type="match status" value="2"/>
</dbReference>
<name>A0A8M1KGB2_CLUHA</name>
<dbReference type="SMART" id="SM00150">
    <property type="entry name" value="SPEC"/>
    <property type="match status" value="3"/>
</dbReference>
<evidence type="ECO:0000256" key="3">
    <source>
        <dbReference type="ARBA" id="ARBA00022737"/>
    </source>
</evidence>
<dbReference type="InterPro" id="IPR002017">
    <property type="entry name" value="Spectrin_repeat"/>
</dbReference>
<keyword evidence="4" id="KW-0472">Membrane</keyword>
<reference evidence="7" key="1">
    <citation type="submission" date="2025-08" db="UniProtKB">
        <authorList>
            <consortium name="RefSeq"/>
        </authorList>
    </citation>
    <scope>IDENTIFICATION</scope>
</reference>
<organism evidence="6 7">
    <name type="scientific">Clupea harengus</name>
    <name type="common">Atlantic herring</name>
    <dbReference type="NCBI Taxonomy" id="7950"/>
    <lineage>
        <taxon>Eukaryota</taxon>
        <taxon>Metazoa</taxon>
        <taxon>Chordata</taxon>
        <taxon>Craniata</taxon>
        <taxon>Vertebrata</taxon>
        <taxon>Euteleostomi</taxon>
        <taxon>Actinopterygii</taxon>
        <taxon>Neopterygii</taxon>
        <taxon>Teleostei</taxon>
        <taxon>Clupei</taxon>
        <taxon>Clupeiformes</taxon>
        <taxon>Clupeoidei</taxon>
        <taxon>Clupeidae</taxon>
        <taxon>Clupea</taxon>
    </lineage>
</organism>
<evidence type="ECO:0000256" key="1">
    <source>
        <dbReference type="ARBA" id="ARBA00004126"/>
    </source>
</evidence>
<keyword evidence="5" id="KW-0539">Nucleus</keyword>
<dbReference type="Proteomes" id="UP000515152">
    <property type="component" value="Unplaced"/>
</dbReference>
<feature type="non-terminal residue" evidence="7">
    <location>
        <position position="1"/>
    </location>
</feature>
<keyword evidence="3" id="KW-0677">Repeat</keyword>
<dbReference type="PANTHER" id="PTHR14514:SF3">
    <property type="entry name" value="NESPRIN-1"/>
    <property type="match status" value="1"/>
</dbReference>
<evidence type="ECO:0000313" key="6">
    <source>
        <dbReference type="Proteomes" id="UP000515152"/>
    </source>
</evidence>
<protein>
    <submittedName>
        <fullName evidence="7">Nesprin-1-like</fullName>
    </submittedName>
</protein>
<dbReference type="GeneID" id="122132442"/>